<feature type="region of interest" description="Disordered" evidence="1">
    <location>
        <begin position="715"/>
        <end position="806"/>
    </location>
</feature>
<accession>A0A388LNP4</accession>
<dbReference type="Pfam" id="PF04937">
    <property type="entry name" value="DUF659"/>
    <property type="match status" value="1"/>
</dbReference>
<feature type="region of interest" description="Disordered" evidence="1">
    <location>
        <begin position="142"/>
        <end position="172"/>
    </location>
</feature>
<feature type="region of interest" description="Disordered" evidence="1">
    <location>
        <begin position="602"/>
        <end position="624"/>
    </location>
</feature>
<proteinExistence type="predicted"/>
<sequence>MAKLSRVSCIWKYVMLGQPVGTWKKMHGDRKLRCNFCKHLWQGNQSKAARHFCKLKKCLVAQLDVLVDIWNSTNYKFDDRYHTSIRAYMEEHGIRDSRVVAGGARSSASPSTAGRDEMQDVLDEMEEHEGVMLPGEEVVMTSRGEDPARQQGKRPMGEADQAATRPGKRVHQSKIDEVYDADKQSVFKDKFLTQSRRKATDEIPRGVRMRFSPFKEIGGDRVPSQRAKVAALLREVRESFCHSGATILSDGRKLRDSRPIVNFLIAGANGALLYANICRDRSVPDMGAIVFRRWRTIIESFPTKDVIAFCTDSASNYTATARLFAADPDLVVRRITWLPCSTHVCNLMLLDIGTRVGWAVDTIICARAMLLRRMDRGGMMMSIVYEWSRHLVQLLMKMDDVPADLLTPCVREVRMRLMHLLEPAHAAAHLLNPRRRSLRYYESLHTMTEDAEVVHECDHFLLAQTAGDPTCRDYLLVRYQLRRFHARRGNWGDQLVSDAEADDCQGDQETHHCAAWWFAHGTAHPELRAIAVHVMHMWTSASSAERNWAAHERIPTAKWSKLCFAKMAQLVEIKTNLKLASCRQQDGGYVLLWVMDGVDTERRRQDEDEDGGNPESDVWGARPVGTFSDREVRRQIEVFRKDGTNRPREVSAVFGDRAATLLPFDHVPPPSPPPSRGVGEGSAAVDEDGEDDWTDAEDVVGGTDRTAEQVYFPYGGGSDGHAPRTSVITDNVAGGAQGRATRRPQAGRGRGAVARDVPPRARRVLGVDSSGDDEGEADDADRLRNPRFDPSHHSREQSEHLHRSQRLAECSEWVTEMSTGRLSYEERDTRLDREEEARLQFMPRWDGREAYEAEGVRDDRSGFTIERRTIADFRHDATPFPCWEYGGIHGGEEEMVDEGIVPLDDDAAQVEEEGAAVHAGHSAPSVRDGETGGHVEEEGAAVDMSLVIIVRPPLVPDVDTGGHVHSGAPVSFYAGGYSREMPQWDGGEPGDCTRTPFRPEQLERLGTEDPFPFTGGQPSHPAWAPTSPRRVMDSLRRDYDREQGLFVRGPSGEEEPAAGACEAGRPSVHTAGRILGLDRVATRRTERMVPHPARSTMEDGRQGVPYTSGEDDMHMPQGSRRYGSLIDLDSQIGTEEQRLAELIRERERRSETEAAGPRKYRSWFA</sequence>
<evidence type="ECO:0000259" key="2">
    <source>
        <dbReference type="Pfam" id="PF04937"/>
    </source>
</evidence>
<evidence type="ECO:0000313" key="4">
    <source>
        <dbReference type="Proteomes" id="UP000265515"/>
    </source>
</evidence>
<dbReference type="Gramene" id="GBG83970">
    <property type="protein sequence ID" value="GBG83970"/>
    <property type="gene ID" value="CBR_g37842"/>
</dbReference>
<organism evidence="3 4">
    <name type="scientific">Chara braunii</name>
    <name type="common">Braun's stonewort</name>
    <dbReference type="NCBI Taxonomy" id="69332"/>
    <lineage>
        <taxon>Eukaryota</taxon>
        <taxon>Viridiplantae</taxon>
        <taxon>Streptophyta</taxon>
        <taxon>Charophyceae</taxon>
        <taxon>Charales</taxon>
        <taxon>Characeae</taxon>
        <taxon>Chara</taxon>
    </lineage>
</organism>
<feature type="compositionally biased region" description="Pro residues" evidence="1">
    <location>
        <begin position="666"/>
        <end position="675"/>
    </location>
</feature>
<name>A0A388LNP4_CHABU</name>
<comment type="caution">
    <text evidence="3">The sequence shown here is derived from an EMBL/GenBank/DDBJ whole genome shotgun (WGS) entry which is preliminary data.</text>
</comment>
<feature type="compositionally biased region" description="Acidic residues" evidence="1">
    <location>
        <begin position="685"/>
        <end position="698"/>
    </location>
</feature>
<reference evidence="3 4" key="1">
    <citation type="journal article" date="2018" name="Cell">
        <title>The Chara Genome: Secondary Complexity and Implications for Plant Terrestrialization.</title>
        <authorList>
            <person name="Nishiyama T."/>
            <person name="Sakayama H."/>
            <person name="Vries J.D."/>
            <person name="Buschmann H."/>
            <person name="Saint-Marcoux D."/>
            <person name="Ullrich K.K."/>
            <person name="Haas F.B."/>
            <person name="Vanderstraeten L."/>
            <person name="Becker D."/>
            <person name="Lang D."/>
            <person name="Vosolsobe S."/>
            <person name="Rombauts S."/>
            <person name="Wilhelmsson P.K.I."/>
            <person name="Janitza P."/>
            <person name="Kern R."/>
            <person name="Heyl A."/>
            <person name="Rumpler F."/>
            <person name="Villalobos L.I.A.C."/>
            <person name="Clay J.M."/>
            <person name="Skokan R."/>
            <person name="Toyoda A."/>
            <person name="Suzuki Y."/>
            <person name="Kagoshima H."/>
            <person name="Schijlen E."/>
            <person name="Tajeshwar N."/>
            <person name="Catarino B."/>
            <person name="Hetherington A.J."/>
            <person name="Saltykova A."/>
            <person name="Bonnot C."/>
            <person name="Breuninger H."/>
            <person name="Symeonidi A."/>
            <person name="Radhakrishnan G.V."/>
            <person name="Van Nieuwerburgh F."/>
            <person name="Deforce D."/>
            <person name="Chang C."/>
            <person name="Karol K.G."/>
            <person name="Hedrich R."/>
            <person name="Ulvskov P."/>
            <person name="Glockner G."/>
            <person name="Delwiche C.F."/>
            <person name="Petrasek J."/>
            <person name="Van de Peer Y."/>
            <person name="Friml J."/>
            <person name="Beilby M."/>
            <person name="Dolan L."/>
            <person name="Kohara Y."/>
            <person name="Sugano S."/>
            <person name="Fujiyama A."/>
            <person name="Delaux P.-M."/>
            <person name="Quint M."/>
            <person name="TheiBen G."/>
            <person name="Hagemann M."/>
            <person name="Harholt J."/>
            <person name="Dunand C."/>
            <person name="Zachgo S."/>
            <person name="Langdale J."/>
            <person name="Maumus F."/>
            <person name="Straeten D.V.D."/>
            <person name="Gould S.B."/>
            <person name="Rensing S.A."/>
        </authorList>
    </citation>
    <scope>NUCLEOTIDE SEQUENCE [LARGE SCALE GENOMIC DNA]</scope>
    <source>
        <strain evidence="3 4">S276</strain>
    </source>
</reference>
<protein>
    <recommendedName>
        <fullName evidence="2">DUF659 domain-containing protein</fullName>
    </recommendedName>
</protein>
<gene>
    <name evidence="3" type="ORF">CBR_g37842</name>
</gene>
<dbReference type="Proteomes" id="UP000265515">
    <property type="component" value="Unassembled WGS sequence"/>
</dbReference>
<evidence type="ECO:0000313" key="3">
    <source>
        <dbReference type="EMBL" id="GBG83970.1"/>
    </source>
</evidence>
<dbReference type="AlphaFoldDB" id="A0A388LNP4"/>
<dbReference type="InterPro" id="IPR007021">
    <property type="entry name" value="DUF659"/>
</dbReference>
<keyword evidence="4" id="KW-1185">Reference proteome</keyword>
<feature type="region of interest" description="Disordered" evidence="1">
    <location>
        <begin position="1091"/>
        <end position="1117"/>
    </location>
</feature>
<feature type="compositionally biased region" description="Basic and acidic residues" evidence="1">
    <location>
        <begin position="780"/>
        <end position="802"/>
    </location>
</feature>
<dbReference type="EMBL" id="BFEA01000459">
    <property type="protein sequence ID" value="GBG83970.1"/>
    <property type="molecule type" value="Genomic_DNA"/>
</dbReference>
<feature type="region of interest" description="Disordered" evidence="1">
    <location>
        <begin position="1144"/>
        <end position="1165"/>
    </location>
</feature>
<feature type="compositionally biased region" description="Acidic residues" evidence="1">
    <location>
        <begin position="770"/>
        <end position="779"/>
    </location>
</feature>
<feature type="domain" description="DUF659" evidence="2">
    <location>
        <begin position="224"/>
        <end position="367"/>
    </location>
</feature>
<dbReference type="SUPFAM" id="SSF53098">
    <property type="entry name" value="Ribonuclease H-like"/>
    <property type="match status" value="1"/>
</dbReference>
<feature type="region of interest" description="Disordered" evidence="1">
    <location>
        <begin position="663"/>
        <end position="701"/>
    </location>
</feature>
<dbReference type="InterPro" id="IPR012337">
    <property type="entry name" value="RNaseH-like_sf"/>
</dbReference>
<evidence type="ECO:0000256" key="1">
    <source>
        <dbReference type="SAM" id="MobiDB-lite"/>
    </source>
</evidence>